<dbReference type="HAMAP" id="MF_00167">
    <property type="entry name" value="CsrA"/>
    <property type="match status" value="1"/>
</dbReference>
<keyword evidence="8" id="KW-1185">Reference proteome</keyword>
<keyword evidence="3 5" id="KW-0694">RNA-binding</keyword>
<dbReference type="InterPro" id="IPR003751">
    <property type="entry name" value="CsrA"/>
</dbReference>
<evidence type="ECO:0000256" key="2">
    <source>
        <dbReference type="ARBA" id="ARBA00022845"/>
    </source>
</evidence>
<keyword evidence="2 5" id="KW-0810">Translation regulation</keyword>
<dbReference type="EMBL" id="JAEVLS010000009">
    <property type="protein sequence ID" value="MBM0108609.1"/>
    <property type="molecule type" value="Genomic_DNA"/>
</dbReference>
<comment type="function">
    <text evidence="5">A key translational regulator that binds mRNA to regulate translation initiation and/or mRNA stability. Mediates global changes in gene expression, shifting from rapid growth to stress survival by linking envelope stress, the stringent response and the catabolite repression systems. Usually binds in the 5'-UTR; binding at or near the Shine-Dalgarno sequence prevents ribosome-binding, repressing translation, binding elsewhere in the 5'-UTR can activate translation and/or stabilize the mRNA. Its function is antagonized by small RNA(s).</text>
</comment>
<organism evidence="7 8">
    <name type="scientific">Steroidobacter gossypii</name>
    <dbReference type="NCBI Taxonomy" id="2805490"/>
    <lineage>
        <taxon>Bacteria</taxon>
        <taxon>Pseudomonadati</taxon>
        <taxon>Pseudomonadota</taxon>
        <taxon>Gammaproteobacteria</taxon>
        <taxon>Steroidobacterales</taxon>
        <taxon>Steroidobacteraceae</taxon>
        <taxon>Steroidobacter</taxon>
    </lineage>
</organism>
<dbReference type="NCBIfam" id="TIGR00202">
    <property type="entry name" value="csrA"/>
    <property type="match status" value="1"/>
</dbReference>
<dbReference type="RefSeq" id="WP_203170783.1">
    <property type="nucleotide sequence ID" value="NZ_JAEVLS010000009.1"/>
</dbReference>
<comment type="similarity">
    <text evidence="5">Belongs to the CsrA/RsmA family.</text>
</comment>
<dbReference type="Gene3D" id="2.60.40.4380">
    <property type="entry name" value="Translational regulator CsrA"/>
    <property type="match status" value="1"/>
</dbReference>
<protein>
    <recommendedName>
        <fullName evidence="5">Translational regulator CsrA</fullName>
    </recommendedName>
    <alternativeName>
        <fullName evidence="5">Carbon storage regulator</fullName>
    </alternativeName>
</protein>
<gene>
    <name evidence="5 7" type="primary">csrA</name>
    <name evidence="7" type="ORF">JM946_28080</name>
</gene>
<evidence type="ECO:0000313" key="7">
    <source>
        <dbReference type="EMBL" id="MBM0108609.1"/>
    </source>
</evidence>
<evidence type="ECO:0000256" key="4">
    <source>
        <dbReference type="ARBA" id="ARBA00023159"/>
    </source>
</evidence>
<dbReference type="PANTHER" id="PTHR34984">
    <property type="entry name" value="CARBON STORAGE REGULATOR"/>
    <property type="match status" value="1"/>
</dbReference>
<keyword evidence="4 5" id="KW-0010">Activator</keyword>
<keyword evidence="5" id="KW-0678">Repressor</keyword>
<feature type="region of interest" description="Disordered" evidence="6">
    <location>
        <begin position="58"/>
        <end position="84"/>
    </location>
</feature>
<reference evidence="7 8" key="1">
    <citation type="journal article" date="2021" name="Int. J. Syst. Evol. Microbiol.">
        <title>Steroidobacter gossypii sp. nov., isolated from soil of cotton cropping field.</title>
        <authorList>
            <person name="Huang R."/>
            <person name="Yang S."/>
            <person name="Zhen C."/>
            <person name="Liu W."/>
        </authorList>
    </citation>
    <scope>NUCLEOTIDE SEQUENCE [LARGE SCALE GENOMIC DNA]</scope>
    <source>
        <strain evidence="7 8">S1-65</strain>
    </source>
</reference>
<dbReference type="PANTHER" id="PTHR34984:SF1">
    <property type="entry name" value="CARBON STORAGE REGULATOR"/>
    <property type="match status" value="1"/>
</dbReference>
<comment type="subunit">
    <text evidence="5">Homodimer; the beta-strands of each monomer intercalate to form a hydrophobic core, while the alpha-helices form wings that extend away from the core.</text>
</comment>
<accession>A0ABS1X5V4</accession>
<proteinExistence type="inferred from homology"/>
<evidence type="ECO:0000256" key="1">
    <source>
        <dbReference type="ARBA" id="ARBA00022490"/>
    </source>
</evidence>
<keyword evidence="1 5" id="KW-0963">Cytoplasm</keyword>
<sequence length="84" mass="9033">MLVLMRRAGETLMIGDDIRVTILGVKGAQVRIGVGAPKKVRVYREEIFERVKLEEANAERDGLSAETPGCEAKDPELGAGGVVP</sequence>
<name>A0ABS1X5V4_9GAMM</name>
<comment type="caution">
    <text evidence="7">The sequence shown here is derived from an EMBL/GenBank/DDBJ whole genome shotgun (WGS) entry which is preliminary data.</text>
</comment>
<dbReference type="Pfam" id="PF02599">
    <property type="entry name" value="CsrA"/>
    <property type="match status" value="1"/>
</dbReference>
<dbReference type="NCBIfam" id="NF002469">
    <property type="entry name" value="PRK01712.1"/>
    <property type="match status" value="1"/>
</dbReference>
<evidence type="ECO:0000256" key="5">
    <source>
        <dbReference type="HAMAP-Rule" id="MF_00167"/>
    </source>
</evidence>
<dbReference type="SUPFAM" id="SSF117130">
    <property type="entry name" value="CsrA-like"/>
    <property type="match status" value="1"/>
</dbReference>
<evidence type="ECO:0000256" key="6">
    <source>
        <dbReference type="SAM" id="MobiDB-lite"/>
    </source>
</evidence>
<comment type="subcellular location">
    <subcellularLocation>
        <location evidence="5">Cytoplasm</location>
    </subcellularLocation>
</comment>
<evidence type="ECO:0000256" key="3">
    <source>
        <dbReference type="ARBA" id="ARBA00022884"/>
    </source>
</evidence>
<dbReference type="Proteomes" id="UP000661077">
    <property type="component" value="Unassembled WGS sequence"/>
</dbReference>
<evidence type="ECO:0000313" key="8">
    <source>
        <dbReference type="Proteomes" id="UP000661077"/>
    </source>
</evidence>
<dbReference type="InterPro" id="IPR036107">
    <property type="entry name" value="CsrA_sf"/>
</dbReference>